<reference evidence="2 3" key="1">
    <citation type="submission" date="2016-10" db="EMBL/GenBank/DDBJ databases">
        <authorList>
            <person name="de Groot N.N."/>
        </authorList>
    </citation>
    <scope>NUCLEOTIDE SEQUENCE [LARGE SCALE GENOMIC DNA]</scope>
    <source>
        <strain evidence="2 3">DSM 44215</strain>
    </source>
</reference>
<organism evidence="2 3">
    <name type="scientific">Gordonia westfalica</name>
    <dbReference type="NCBI Taxonomy" id="158898"/>
    <lineage>
        <taxon>Bacteria</taxon>
        <taxon>Bacillati</taxon>
        <taxon>Actinomycetota</taxon>
        <taxon>Actinomycetes</taxon>
        <taxon>Mycobacteriales</taxon>
        <taxon>Gordoniaceae</taxon>
        <taxon>Gordonia</taxon>
    </lineage>
</organism>
<sequence>MTTTEVPSSAETAPPTTVLTRAGYLAYGLAAYVAFLVVFLWAIAFVENASIVIGGV</sequence>
<evidence type="ECO:0000313" key="3">
    <source>
        <dbReference type="Proteomes" id="UP000183180"/>
    </source>
</evidence>
<proteinExistence type="predicted"/>
<dbReference type="Proteomes" id="UP000183180">
    <property type="component" value="Unassembled WGS sequence"/>
</dbReference>
<evidence type="ECO:0000256" key="1">
    <source>
        <dbReference type="SAM" id="Phobius"/>
    </source>
</evidence>
<feature type="transmembrane region" description="Helical" evidence="1">
    <location>
        <begin position="24"/>
        <end position="46"/>
    </location>
</feature>
<accession>A0A1H2IJW9</accession>
<dbReference type="STRING" id="158898.SAMN04488548_1341198"/>
<keyword evidence="1" id="KW-0812">Transmembrane</keyword>
<gene>
    <name evidence="2" type="ORF">SAMN04488548_1341198</name>
</gene>
<dbReference type="EMBL" id="FNLM01000034">
    <property type="protein sequence ID" value="SDU44138.1"/>
    <property type="molecule type" value="Genomic_DNA"/>
</dbReference>
<keyword evidence="1" id="KW-0472">Membrane</keyword>
<protein>
    <submittedName>
        <fullName evidence="2">Uncharacterized protein</fullName>
    </submittedName>
</protein>
<keyword evidence="1" id="KW-1133">Transmembrane helix</keyword>
<dbReference type="AlphaFoldDB" id="A0A1H2IJW9"/>
<name>A0A1H2IJW9_9ACTN</name>
<evidence type="ECO:0000313" key="2">
    <source>
        <dbReference type="EMBL" id="SDU44138.1"/>
    </source>
</evidence>